<evidence type="ECO:0000256" key="2">
    <source>
        <dbReference type="ARBA" id="ARBA00022598"/>
    </source>
</evidence>
<proteinExistence type="inferred from homology"/>
<dbReference type="Gene3D" id="3.40.50.12780">
    <property type="entry name" value="N-terminal domain of ligase-like"/>
    <property type="match status" value="1"/>
</dbReference>
<dbReference type="FunFam" id="3.30.300.30:FF:000008">
    <property type="entry name" value="2,3-dihydroxybenzoate-AMP ligase"/>
    <property type="match status" value="1"/>
</dbReference>
<dbReference type="PANTHER" id="PTHR43767:SF7">
    <property type="entry name" value="MEDIUM_LONG-CHAIN-FATTY-ACID--COA LIGASE FADD8"/>
    <property type="match status" value="1"/>
</dbReference>
<accession>A0A165H5Q7</accession>
<evidence type="ECO:0000256" key="1">
    <source>
        <dbReference type="ARBA" id="ARBA00006432"/>
    </source>
</evidence>
<evidence type="ECO:0000259" key="3">
    <source>
        <dbReference type="Pfam" id="PF00501"/>
    </source>
</evidence>
<name>A0A165H5Q7_9BACL</name>
<dbReference type="InterPro" id="IPR020845">
    <property type="entry name" value="AMP-binding_CS"/>
</dbReference>
<sequence>MFAPANDFNTFLKNRFTTHGKRTALYADGKSMNYEDLLAESSRLANAFIRAGIRRNTRIGMLIPNSIEYVVTELAIYFSGGTKVALNTMLRESDIEYILNDSSAEIMVVDHQYLPIIENVKNKLTTVRQIVVLNGPENQPEEYVDWHAFKDSESSIFPEVGNDSDDMTTIQYTGGTTGEPKGVIYTRERTLLTLSSIIIDADVHHDEKILVTTPLPHAAWLYTYSGLIMGAEIFIEEKFDLETVVRHIEENRITFLSLVPTIIYRLLDYLEGKDIDVSSIRTIQYGTAPITAERLKQGLERFGPVFTQIYGLSETQSAATWLRKDDHVKGGKLLRSCGKPAYFSAVKIVDDEGNEVPAGEPGEILVKAVTNMTGYLNKPDKTREALTEDGWLHTGDVGSKDEDGYIYLLDRKKDMIISGGMNVYSSEVENALQLHPAIRQVAVIGVPDEDWGEAVHAFVILKDSITDEELVRFSKDNMSKYKVPKAFHIVDEFPLTNYGKVDKKALREPFWKVKERQI</sequence>
<feature type="domain" description="AMP-dependent synthetase/ligase" evidence="3">
    <location>
        <begin position="15"/>
        <end position="376"/>
    </location>
</feature>
<dbReference type="InterPro" id="IPR025110">
    <property type="entry name" value="AMP-bd_C"/>
</dbReference>
<keyword evidence="2" id="KW-0436">Ligase</keyword>
<dbReference type="Pfam" id="PF00501">
    <property type="entry name" value="AMP-binding"/>
    <property type="match status" value="1"/>
</dbReference>
<reference evidence="5 6" key="1">
    <citation type="submission" date="2016-01" db="EMBL/GenBank/DDBJ databases">
        <title>Whole genome sequencing of Bhargavaea cecembensis T14.</title>
        <authorList>
            <person name="Hong K.W."/>
        </authorList>
    </citation>
    <scope>NUCLEOTIDE SEQUENCE [LARGE SCALE GENOMIC DNA]</scope>
    <source>
        <strain evidence="5 6">T14</strain>
    </source>
</reference>
<gene>
    <name evidence="5" type="ORF">AV656_08110</name>
</gene>
<dbReference type="InterPro" id="IPR050237">
    <property type="entry name" value="ATP-dep_AMP-bd_enzyme"/>
</dbReference>
<dbReference type="InterPro" id="IPR000873">
    <property type="entry name" value="AMP-dep_synth/lig_dom"/>
</dbReference>
<comment type="caution">
    <text evidence="5">The sequence shown here is derived from an EMBL/GenBank/DDBJ whole genome shotgun (WGS) entry which is preliminary data.</text>
</comment>
<dbReference type="Proteomes" id="UP000076490">
    <property type="component" value="Unassembled WGS sequence"/>
</dbReference>
<dbReference type="Pfam" id="PF13193">
    <property type="entry name" value="AMP-binding_C"/>
    <property type="match status" value="1"/>
</dbReference>
<dbReference type="Gene3D" id="3.30.300.30">
    <property type="match status" value="1"/>
</dbReference>
<dbReference type="PANTHER" id="PTHR43767">
    <property type="entry name" value="LONG-CHAIN-FATTY-ACID--COA LIGASE"/>
    <property type="match status" value="1"/>
</dbReference>
<evidence type="ECO:0000313" key="5">
    <source>
        <dbReference type="EMBL" id="KZE38855.1"/>
    </source>
</evidence>
<dbReference type="InterPro" id="IPR045851">
    <property type="entry name" value="AMP-bd_C_sf"/>
</dbReference>
<dbReference type="RefSeq" id="WP_063180806.1">
    <property type="nucleotide sequence ID" value="NZ_LQNT01000009.1"/>
</dbReference>
<dbReference type="AlphaFoldDB" id="A0A165H5Q7"/>
<evidence type="ECO:0000313" key="6">
    <source>
        <dbReference type="Proteomes" id="UP000076490"/>
    </source>
</evidence>
<dbReference type="SUPFAM" id="SSF56801">
    <property type="entry name" value="Acetyl-CoA synthetase-like"/>
    <property type="match status" value="1"/>
</dbReference>
<dbReference type="InterPro" id="IPR042099">
    <property type="entry name" value="ANL_N_sf"/>
</dbReference>
<evidence type="ECO:0000259" key="4">
    <source>
        <dbReference type="Pfam" id="PF13193"/>
    </source>
</evidence>
<protein>
    <recommendedName>
        <fullName evidence="7">Long-chain fatty acid--CoA ligase</fullName>
    </recommendedName>
</protein>
<dbReference type="NCBIfam" id="NF004837">
    <property type="entry name" value="PRK06187.1"/>
    <property type="match status" value="1"/>
</dbReference>
<comment type="similarity">
    <text evidence="1">Belongs to the ATP-dependent AMP-binding enzyme family.</text>
</comment>
<dbReference type="EMBL" id="LQNT01000009">
    <property type="protein sequence ID" value="KZE38855.1"/>
    <property type="molecule type" value="Genomic_DNA"/>
</dbReference>
<dbReference type="OrthoDB" id="9765680at2"/>
<evidence type="ECO:0008006" key="7">
    <source>
        <dbReference type="Google" id="ProtNLM"/>
    </source>
</evidence>
<dbReference type="GO" id="GO:0016877">
    <property type="term" value="F:ligase activity, forming carbon-sulfur bonds"/>
    <property type="evidence" value="ECO:0007669"/>
    <property type="project" value="UniProtKB-ARBA"/>
</dbReference>
<feature type="domain" description="AMP-binding enzyme C-terminal" evidence="4">
    <location>
        <begin position="427"/>
        <end position="500"/>
    </location>
</feature>
<organism evidence="5 6">
    <name type="scientific">Bhargavaea cecembensis</name>
    <dbReference type="NCBI Taxonomy" id="394098"/>
    <lineage>
        <taxon>Bacteria</taxon>
        <taxon>Bacillati</taxon>
        <taxon>Bacillota</taxon>
        <taxon>Bacilli</taxon>
        <taxon>Bacillales</taxon>
        <taxon>Caryophanaceae</taxon>
        <taxon>Bhargavaea</taxon>
    </lineage>
</organism>
<dbReference type="PROSITE" id="PS00455">
    <property type="entry name" value="AMP_BINDING"/>
    <property type="match status" value="1"/>
</dbReference>